<evidence type="ECO:0000259" key="5">
    <source>
        <dbReference type="Pfam" id="PF01370"/>
    </source>
</evidence>
<dbReference type="RefSeq" id="WP_111445478.1">
    <property type="nucleotide sequence ID" value="NZ_QKZK01000012.1"/>
</dbReference>
<dbReference type="SUPFAM" id="SSF51735">
    <property type="entry name" value="NAD(P)-binding Rossmann-fold domains"/>
    <property type="match status" value="1"/>
</dbReference>
<dbReference type="InterPro" id="IPR036291">
    <property type="entry name" value="NAD(P)-bd_dom_sf"/>
</dbReference>
<feature type="binding site" evidence="4">
    <location>
        <begin position="72"/>
        <end position="76"/>
    </location>
    <ligand>
        <name>NADP(+)</name>
        <dbReference type="ChEBI" id="CHEBI:58349"/>
    </ligand>
</feature>
<feature type="binding site" evidence="4">
    <location>
        <position position="177"/>
    </location>
    <ligand>
        <name>NADP(+)</name>
        <dbReference type="ChEBI" id="CHEBI:58349"/>
    </ligand>
</feature>
<evidence type="ECO:0000256" key="3">
    <source>
        <dbReference type="ARBA" id="ARBA00023277"/>
    </source>
</evidence>
<organism evidence="6 7">
    <name type="scientific">Breznakibacter xylanolyticus</name>
    <dbReference type="NCBI Taxonomy" id="990"/>
    <lineage>
        <taxon>Bacteria</taxon>
        <taxon>Pseudomonadati</taxon>
        <taxon>Bacteroidota</taxon>
        <taxon>Bacteroidia</taxon>
        <taxon>Marinilabiliales</taxon>
        <taxon>Marinilabiliaceae</taxon>
        <taxon>Breznakibacter</taxon>
    </lineage>
</organism>
<feature type="domain" description="NAD-dependent epimerase/dehydratase" evidence="5">
    <location>
        <begin position="2"/>
        <end position="235"/>
    </location>
</feature>
<dbReference type="Pfam" id="PF01370">
    <property type="entry name" value="Epimerase"/>
    <property type="match status" value="1"/>
</dbReference>
<comment type="domain">
    <text evidence="4">Contains a large N-terminal NADP-binding domain, and a smaller C-terminal substrate-binding domain.</text>
</comment>
<dbReference type="GO" id="GO:0005975">
    <property type="term" value="P:carbohydrate metabolic process"/>
    <property type="evidence" value="ECO:0007669"/>
    <property type="project" value="UniProtKB-UniRule"/>
</dbReference>
<comment type="pathway">
    <text evidence="4">Nucleotide-sugar biosynthesis; ADP-L-glycero-beta-D-manno-heptose biosynthesis; ADP-L-glycero-beta-D-manno-heptose from D-glycero-beta-D-manno-heptose 7-phosphate: step 4/4.</text>
</comment>
<feature type="binding site" evidence="4">
    <location>
        <position position="38"/>
    </location>
    <ligand>
        <name>NADP(+)</name>
        <dbReference type="ChEBI" id="CHEBI:58349"/>
    </ligand>
</feature>
<feature type="binding site" evidence="4">
    <location>
        <begin position="10"/>
        <end position="11"/>
    </location>
    <ligand>
        <name>NADP(+)</name>
        <dbReference type="ChEBI" id="CHEBI:58349"/>
    </ligand>
</feature>
<comment type="cofactor">
    <cofactor evidence="4">
        <name>NADP(+)</name>
        <dbReference type="ChEBI" id="CHEBI:58349"/>
    </cofactor>
    <text evidence="4">Binds 1 NADP(+) per subunit.</text>
</comment>
<keyword evidence="1 4" id="KW-0521">NADP</keyword>
<feature type="binding site" evidence="4">
    <location>
        <position position="179"/>
    </location>
    <ligand>
        <name>substrate</name>
    </ligand>
</feature>
<comment type="catalytic activity">
    <reaction evidence="4">
        <text>ADP-D-glycero-beta-D-manno-heptose = ADP-L-glycero-beta-D-manno-heptose</text>
        <dbReference type="Rhea" id="RHEA:17577"/>
        <dbReference type="ChEBI" id="CHEBI:59967"/>
        <dbReference type="ChEBI" id="CHEBI:61506"/>
        <dbReference type="EC" id="5.1.3.20"/>
    </reaction>
</comment>
<dbReference type="EMBL" id="QKZK01000012">
    <property type="protein sequence ID" value="PZX16670.1"/>
    <property type="molecule type" value="Genomic_DNA"/>
</dbReference>
<feature type="active site" description="Proton acceptor" evidence="4">
    <location>
        <position position="177"/>
    </location>
</feature>
<dbReference type="AlphaFoldDB" id="A0A2W7N9G5"/>
<dbReference type="CDD" id="cd05248">
    <property type="entry name" value="ADP_GME_SDR_e"/>
    <property type="match status" value="1"/>
</dbReference>
<comment type="similarity">
    <text evidence="4">Belongs to the NAD(P)-dependent epimerase/dehydratase family. HldD subfamily.</text>
</comment>
<accession>A0A2W7N9G5</accession>
<gene>
    <name evidence="4" type="primary">hldD</name>
    <name evidence="6" type="ORF">LX69_01740</name>
</gene>
<dbReference type="EC" id="5.1.3.20" evidence="4"/>
<feature type="binding site" evidence="4">
    <location>
        <position position="53"/>
    </location>
    <ligand>
        <name>NADP(+)</name>
        <dbReference type="ChEBI" id="CHEBI:58349"/>
    </ligand>
</feature>
<comment type="caution">
    <text evidence="6">The sequence shown here is derived from an EMBL/GenBank/DDBJ whole genome shotgun (WGS) entry which is preliminary data.</text>
</comment>
<dbReference type="Proteomes" id="UP000249239">
    <property type="component" value="Unassembled WGS sequence"/>
</dbReference>
<evidence type="ECO:0000313" key="6">
    <source>
        <dbReference type="EMBL" id="PZX16670.1"/>
    </source>
</evidence>
<evidence type="ECO:0000256" key="2">
    <source>
        <dbReference type="ARBA" id="ARBA00023235"/>
    </source>
</evidence>
<keyword evidence="3 4" id="KW-0119">Carbohydrate metabolism</keyword>
<dbReference type="PANTHER" id="PTHR43103">
    <property type="entry name" value="NUCLEOSIDE-DIPHOSPHATE-SUGAR EPIMERASE"/>
    <property type="match status" value="1"/>
</dbReference>
<dbReference type="GO" id="GO:0008712">
    <property type="term" value="F:ADP-glyceromanno-heptose 6-epimerase activity"/>
    <property type="evidence" value="ECO:0007669"/>
    <property type="project" value="UniProtKB-UniRule"/>
</dbReference>
<dbReference type="NCBIfam" id="TIGR02197">
    <property type="entry name" value="heptose_epim"/>
    <property type="match status" value="1"/>
</dbReference>
<feature type="active site" description="Proton acceptor" evidence="4">
    <location>
        <position position="137"/>
    </location>
</feature>
<comment type="subunit">
    <text evidence="4">Homopentamer.</text>
</comment>
<comment type="function">
    <text evidence="4">Catalyzes the interconversion between ADP-D-glycero-beta-D-manno-heptose and ADP-L-glycero-beta-D-manno-heptose via an epimerization at carbon 6 of the heptose.</text>
</comment>
<dbReference type="PANTHER" id="PTHR43103:SF3">
    <property type="entry name" value="ADP-L-GLYCERO-D-MANNO-HEPTOSE-6-EPIMERASE"/>
    <property type="match status" value="1"/>
</dbReference>
<dbReference type="OrthoDB" id="8967463at2"/>
<proteinExistence type="inferred from homology"/>
<reference evidence="6 7" key="1">
    <citation type="submission" date="2018-06" db="EMBL/GenBank/DDBJ databases">
        <title>Genomic Encyclopedia of Archaeal and Bacterial Type Strains, Phase II (KMG-II): from individual species to whole genera.</title>
        <authorList>
            <person name="Goeker M."/>
        </authorList>
    </citation>
    <scope>NUCLEOTIDE SEQUENCE [LARGE SCALE GENOMIC DNA]</scope>
    <source>
        <strain evidence="6 7">DSM 6779</strain>
    </source>
</reference>
<protein>
    <recommendedName>
        <fullName evidence="4">ADP-L-glycero-D-manno-heptose-6-epimerase</fullName>
        <ecNumber evidence="4">5.1.3.20</ecNumber>
    </recommendedName>
    <alternativeName>
        <fullName evidence="4">ADP-L-glycero-beta-D-manno-heptose-6-epimerase</fullName>
        <shortName evidence="4">ADP-glyceromanno-heptose 6-epimerase</shortName>
        <shortName evidence="4">ADP-hep 6-epimerase</shortName>
        <shortName evidence="4">AGME</shortName>
    </alternativeName>
</protein>
<feature type="binding site" evidence="4">
    <location>
        <position position="168"/>
    </location>
    <ligand>
        <name>substrate</name>
    </ligand>
</feature>
<dbReference type="HAMAP" id="MF_01601">
    <property type="entry name" value="Heptose_epimerase"/>
    <property type="match status" value="1"/>
</dbReference>
<feature type="binding site" evidence="4">
    <location>
        <begin position="200"/>
        <end position="203"/>
    </location>
    <ligand>
        <name>substrate</name>
    </ligand>
</feature>
<feature type="binding site" evidence="4">
    <location>
        <position position="271"/>
    </location>
    <ligand>
        <name>substrate</name>
    </ligand>
</feature>
<evidence type="ECO:0000256" key="1">
    <source>
        <dbReference type="ARBA" id="ARBA00022857"/>
    </source>
</evidence>
<feature type="binding site" evidence="4">
    <location>
        <begin position="31"/>
        <end position="32"/>
    </location>
    <ligand>
        <name>NADP(+)</name>
        <dbReference type="ChEBI" id="CHEBI:58349"/>
    </ligand>
</feature>
<dbReference type="GO" id="GO:0050661">
    <property type="term" value="F:NADP binding"/>
    <property type="evidence" value="ECO:0007669"/>
    <property type="project" value="InterPro"/>
</dbReference>
<keyword evidence="7" id="KW-1185">Reference proteome</keyword>
<feature type="binding site" evidence="4">
    <location>
        <position position="89"/>
    </location>
    <ligand>
        <name>NADP(+)</name>
        <dbReference type="ChEBI" id="CHEBI:58349"/>
    </ligand>
</feature>
<dbReference type="InterPro" id="IPR011912">
    <property type="entry name" value="Heptose_epim"/>
</dbReference>
<feature type="binding site" evidence="4">
    <location>
        <position position="169"/>
    </location>
    <ligand>
        <name>NADP(+)</name>
        <dbReference type="ChEBI" id="CHEBI:58349"/>
    </ligand>
</feature>
<dbReference type="InterPro" id="IPR001509">
    <property type="entry name" value="Epimerase_deHydtase"/>
</dbReference>
<dbReference type="GO" id="GO:0097171">
    <property type="term" value="P:ADP-L-glycero-beta-D-manno-heptose biosynthetic process"/>
    <property type="evidence" value="ECO:0007669"/>
    <property type="project" value="UniProtKB-UniPathway"/>
</dbReference>
<feature type="binding site" evidence="4">
    <location>
        <position position="186"/>
    </location>
    <ligand>
        <name>substrate</name>
    </ligand>
</feature>
<feature type="binding site" evidence="4">
    <location>
        <position position="141"/>
    </location>
    <ligand>
        <name>NADP(+)</name>
        <dbReference type="ChEBI" id="CHEBI:58349"/>
    </ligand>
</feature>
<dbReference type="Gene3D" id="3.40.50.720">
    <property type="entry name" value="NAD(P)-binding Rossmann-like Domain"/>
    <property type="match status" value="1"/>
</dbReference>
<dbReference type="Gene3D" id="3.90.25.10">
    <property type="entry name" value="UDP-galactose 4-epimerase, domain 1"/>
    <property type="match status" value="1"/>
</dbReference>
<dbReference type="UniPathway" id="UPA00356">
    <property type="reaction ID" value="UER00440"/>
</dbReference>
<evidence type="ECO:0000256" key="4">
    <source>
        <dbReference type="HAMAP-Rule" id="MF_01601"/>
    </source>
</evidence>
<evidence type="ECO:0000313" key="7">
    <source>
        <dbReference type="Proteomes" id="UP000249239"/>
    </source>
</evidence>
<name>A0A2W7N9G5_9BACT</name>
<feature type="binding site" evidence="4">
    <location>
        <position position="208"/>
    </location>
    <ligand>
        <name>substrate</name>
    </ligand>
</feature>
<sequence length="314" mass="35520">MIIVTGGAGFIGSNLVKSLNAQGFTNIIIVDHLGTSDKYLNMNRLQFADYVEKDDFLGLLPTLPKVSTIFHQGACSATTERDASYLMRNNFEYSKTLLHHCLANQIDFIYASSASVYGNGDHGFVEMPACEYPLNGYAFSKFIFDNYVRRVFNPEKHNSQVAGLRYFNVYGYQENHKGSMASVPFHFFNQARDNGHIKVFEGSDTFLRDFIFIDDVMEVVKYLFQSGESGIFNCGTGKARSFMDMAHIFASLHGSCSIETIPFPDHLKGKYQAYTQADMSALMETGFHGKFHSLEEGMRKYFERLKEGNGYLYV</sequence>
<keyword evidence="2 4" id="KW-0413">Isomerase</keyword>